<dbReference type="EMBL" id="FUWG01000007">
    <property type="protein sequence ID" value="SJZ39619.1"/>
    <property type="molecule type" value="Genomic_DNA"/>
</dbReference>
<sequence>MSLDIRAGTTPLSSRQNPIIYAVLLIALVIIAVCAAVWFLMLMKKKTEENPEWIEAEKKRPTKHSDIIRLSKLYAINQNDIPLLWAICKTYQVPNLFYSIKRFDELDCVFKQAYNDFKIDGQEQKINRLFLLKFKLDKIFAESVNISSTAALSADTKLSLVLQNGTKIGGTVKDNAKDYIAVSLPQEFLNSKERPEPLEKAAFTFHSPTGMPYAFITRIIRYEKKDDGELMIISHSTDLIKKTQRSFKRKSVKEPCRIASVKTEKDKNGVTAYIPTGNKISTTLLNISGGGCCISSSLPIKEGQVIYTEFDLFDGSYPAIGKIVKTRKSLTEGVYNLHIHFINISVEVQNKILAKVYSYD</sequence>
<proteinExistence type="predicted"/>
<dbReference type="Proteomes" id="UP000190423">
    <property type="component" value="Unassembled WGS sequence"/>
</dbReference>
<evidence type="ECO:0000313" key="3">
    <source>
        <dbReference type="EMBL" id="SJZ39619.1"/>
    </source>
</evidence>
<keyword evidence="4" id="KW-1185">Reference proteome</keyword>
<dbReference type="InterPro" id="IPR009875">
    <property type="entry name" value="PilZ_domain"/>
</dbReference>
<protein>
    <submittedName>
        <fullName evidence="3">C-di-GMP-binding flagellar brake protein YcgR, contains PilZNR and PilZ domains</fullName>
    </submittedName>
</protein>
<keyword evidence="1" id="KW-0812">Transmembrane</keyword>
<dbReference type="Pfam" id="PF07238">
    <property type="entry name" value="PilZ"/>
    <property type="match status" value="1"/>
</dbReference>
<dbReference type="STRING" id="261392.SAMN02745149_01092"/>
<evidence type="ECO:0000256" key="1">
    <source>
        <dbReference type="SAM" id="Phobius"/>
    </source>
</evidence>
<dbReference type="GO" id="GO:0035438">
    <property type="term" value="F:cyclic-di-GMP binding"/>
    <property type="evidence" value="ECO:0007669"/>
    <property type="project" value="InterPro"/>
</dbReference>
<dbReference type="AlphaFoldDB" id="A0A1T4KB38"/>
<keyword evidence="1" id="KW-0472">Membrane</keyword>
<name>A0A1T4KB38_TREPO</name>
<keyword evidence="1" id="KW-1133">Transmembrane helix</keyword>
<organism evidence="3 4">
    <name type="scientific">Treponema porcinum</name>
    <dbReference type="NCBI Taxonomy" id="261392"/>
    <lineage>
        <taxon>Bacteria</taxon>
        <taxon>Pseudomonadati</taxon>
        <taxon>Spirochaetota</taxon>
        <taxon>Spirochaetia</taxon>
        <taxon>Spirochaetales</taxon>
        <taxon>Treponemataceae</taxon>
        <taxon>Treponema</taxon>
    </lineage>
</organism>
<feature type="domain" description="PilZ" evidence="2">
    <location>
        <begin position="270"/>
        <end position="357"/>
    </location>
</feature>
<reference evidence="3 4" key="1">
    <citation type="submission" date="2017-02" db="EMBL/GenBank/DDBJ databases">
        <authorList>
            <person name="Peterson S.W."/>
        </authorList>
    </citation>
    <scope>NUCLEOTIDE SEQUENCE [LARGE SCALE GENOMIC DNA]</scope>
    <source>
        <strain evidence="3 4">ATCC BAA-908</strain>
    </source>
</reference>
<keyword evidence="3" id="KW-0966">Cell projection</keyword>
<accession>A0A1T4KB38</accession>
<evidence type="ECO:0000313" key="4">
    <source>
        <dbReference type="Proteomes" id="UP000190423"/>
    </source>
</evidence>
<dbReference type="RefSeq" id="WP_273313945.1">
    <property type="nucleotide sequence ID" value="NZ_JALFOI010000026.1"/>
</dbReference>
<evidence type="ECO:0000259" key="2">
    <source>
        <dbReference type="Pfam" id="PF07238"/>
    </source>
</evidence>
<gene>
    <name evidence="3" type="ORF">SAMN02745149_01092</name>
</gene>
<keyword evidence="3" id="KW-0282">Flagellum</keyword>
<feature type="transmembrane region" description="Helical" evidence="1">
    <location>
        <begin position="20"/>
        <end position="41"/>
    </location>
</feature>
<keyword evidence="3" id="KW-0969">Cilium</keyword>